<evidence type="ECO:0000256" key="1">
    <source>
        <dbReference type="SAM" id="MobiDB-lite"/>
    </source>
</evidence>
<dbReference type="InterPro" id="IPR023696">
    <property type="entry name" value="Ureohydrolase_dom_sf"/>
</dbReference>
<keyword evidence="4" id="KW-1185">Reference proteome</keyword>
<dbReference type="GO" id="GO:0040029">
    <property type="term" value="P:epigenetic regulation of gene expression"/>
    <property type="evidence" value="ECO:0007669"/>
    <property type="project" value="TreeGrafter"/>
</dbReference>
<dbReference type="InterPro" id="IPR037138">
    <property type="entry name" value="His_deacetylse_dom_sf"/>
</dbReference>
<dbReference type="Gene3D" id="3.40.800.20">
    <property type="entry name" value="Histone deacetylase domain"/>
    <property type="match status" value="1"/>
</dbReference>
<dbReference type="InterPro" id="IPR023801">
    <property type="entry name" value="His_deacetylse_dom"/>
</dbReference>
<protein>
    <submittedName>
        <fullName evidence="3">Histone deacetylase superfamily protein</fullName>
    </submittedName>
</protein>
<feature type="region of interest" description="Disordered" evidence="1">
    <location>
        <begin position="454"/>
        <end position="473"/>
    </location>
</feature>
<proteinExistence type="predicted"/>
<dbReference type="SUPFAM" id="SSF52768">
    <property type="entry name" value="Arginase/deacetylase"/>
    <property type="match status" value="1"/>
</dbReference>
<feature type="domain" description="Histone deacetylase" evidence="2">
    <location>
        <begin position="243"/>
        <end position="426"/>
    </location>
</feature>
<organism evidence="3 4">
    <name type="scientific">Chrysochromulina tobinii</name>
    <dbReference type="NCBI Taxonomy" id="1460289"/>
    <lineage>
        <taxon>Eukaryota</taxon>
        <taxon>Haptista</taxon>
        <taxon>Haptophyta</taxon>
        <taxon>Prymnesiophyceae</taxon>
        <taxon>Prymnesiales</taxon>
        <taxon>Chrysochromulinaceae</taxon>
        <taxon>Chrysochromulina</taxon>
    </lineage>
</organism>
<evidence type="ECO:0000259" key="2">
    <source>
        <dbReference type="Pfam" id="PF00850"/>
    </source>
</evidence>
<dbReference type="PRINTS" id="PR01270">
    <property type="entry name" value="HDASUPER"/>
</dbReference>
<dbReference type="PANTHER" id="PTHR10625:SF26">
    <property type="entry name" value="HISTONE DEACETYLASE DOMAIN-CONTAINING PROTEIN"/>
    <property type="match status" value="1"/>
</dbReference>
<feature type="domain" description="Histone deacetylase" evidence="2">
    <location>
        <begin position="89"/>
        <end position="181"/>
    </location>
</feature>
<feature type="compositionally biased region" description="Low complexity" evidence="1">
    <location>
        <begin position="597"/>
        <end position="609"/>
    </location>
</feature>
<dbReference type="GO" id="GO:0141221">
    <property type="term" value="F:histone deacetylase activity, hydrolytic mechanism"/>
    <property type="evidence" value="ECO:0007669"/>
    <property type="project" value="UniProtKB-EC"/>
</dbReference>
<accession>A0A0M0JFE7</accession>
<dbReference type="Proteomes" id="UP000037460">
    <property type="component" value="Unassembled WGS sequence"/>
</dbReference>
<evidence type="ECO:0000313" key="4">
    <source>
        <dbReference type="Proteomes" id="UP000037460"/>
    </source>
</evidence>
<dbReference type="AlphaFoldDB" id="A0A0M0JFE7"/>
<dbReference type="Pfam" id="PF00850">
    <property type="entry name" value="Hist_deacetyl"/>
    <property type="match status" value="2"/>
</dbReference>
<evidence type="ECO:0000313" key="3">
    <source>
        <dbReference type="EMBL" id="KOO25321.1"/>
    </source>
</evidence>
<sequence length="647" mass="67207">MQAIRQLADEVKLKQPPDAASSLMPPPPSVHAAAPFDVVELDSSPAMLAMLEAQLTELTHEADEQTQTGLRAALQRTESVIYLESTILPAVRAVHTRRYLDKLRSRCEHLSAKARQPNRLRPPLARNLSGVTGDTFVSASSLSAALCAALTACRAVDAVARGECPNAFAAIRPPGHHAGADGTTAGPLSFAAAASAAAGTASTVTGSSATSAASSSTSLAIGSGAESDTASDSGAVSDANADDRCGQGFCLLNNAAIAAKHALLRYPEIVRRVAIIDVDLHHGNGTEEIVRTWPDVLYASLHGCEDNFFPMTGTELDVSSRLVNVPLPRGTPPEKYLAAYDEHVAPAVRAFAPDLIIISTGFDAHRDDAPDLSGFLALSESTFAELTRRLARLAVDCCAGRMVSLLEGGYNLKAIAKCARAHVAELALAANPLNPACQRLPTVEGLAAAAAAEKEKEEEKVHAEAQAKADAEAAKAGAKQQKIEAKANAEAAKAEKAEAAEAKALAKAQAAEAKALAAEAKAHAAAEAQASWQAAGGEGPAPTDFIKDFVKRQRAAQKIQREPRPRKETRGVSVGAGTPPRLVPGEGSEPGSRESEGAPQGSSKGSLSGSKRKKKETPLHETAGTINRQAARRGTGGGHTTGGRRCC</sequence>
<feature type="region of interest" description="Disordered" evidence="1">
    <location>
        <begin position="552"/>
        <end position="647"/>
    </location>
</feature>
<comment type="caution">
    <text evidence="3">The sequence shown here is derived from an EMBL/GenBank/DDBJ whole genome shotgun (WGS) entry which is preliminary data.</text>
</comment>
<gene>
    <name evidence="3" type="ORF">Ctob_008438</name>
</gene>
<dbReference type="EMBL" id="JWZX01002991">
    <property type="protein sequence ID" value="KOO25321.1"/>
    <property type="molecule type" value="Genomic_DNA"/>
</dbReference>
<dbReference type="GO" id="GO:0000118">
    <property type="term" value="C:histone deacetylase complex"/>
    <property type="evidence" value="ECO:0007669"/>
    <property type="project" value="TreeGrafter"/>
</dbReference>
<feature type="compositionally biased region" description="Basic and acidic residues" evidence="1">
    <location>
        <begin position="559"/>
        <end position="570"/>
    </location>
</feature>
<reference evidence="4" key="1">
    <citation type="journal article" date="2015" name="PLoS Genet.">
        <title>Genome Sequence and Transcriptome Analyses of Chrysochromulina tobin: Metabolic Tools for Enhanced Algal Fitness in the Prominent Order Prymnesiales (Haptophyceae).</title>
        <authorList>
            <person name="Hovde B.T."/>
            <person name="Deodato C.R."/>
            <person name="Hunsperger H.M."/>
            <person name="Ryken S.A."/>
            <person name="Yost W."/>
            <person name="Jha R.K."/>
            <person name="Patterson J."/>
            <person name="Monnat R.J. Jr."/>
            <person name="Barlow S.B."/>
            <person name="Starkenburg S.R."/>
            <person name="Cattolico R.A."/>
        </authorList>
    </citation>
    <scope>NUCLEOTIDE SEQUENCE</scope>
    <source>
        <strain evidence="4">CCMP291</strain>
    </source>
</reference>
<dbReference type="PANTHER" id="PTHR10625">
    <property type="entry name" value="HISTONE DEACETYLASE HDAC1-RELATED"/>
    <property type="match status" value="1"/>
</dbReference>
<name>A0A0M0JFE7_9EUKA</name>
<dbReference type="OrthoDB" id="424012at2759"/>
<dbReference type="InterPro" id="IPR000286">
    <property type="entry name" value="HDACs"/>
</dbReference>